<dbReference type="PATRIC" id="fig|930169.3.peg.3156"/>
<evidence type="ECO:0000313" key="1">
    <source>
        <dbReference type="EMBL" id="AFT71471.1"/>
    </source>
</evidence>
<reference evidence="1 2" key="1">
    <citation type="journal article" date="2012" name="J. Bacteriol.">
        <title>Complete genome sequence of Alcanivorax dieselolei type strain B5.</title>
        <authorList>
            <person name="Lai Q."/>
            <person name="Li W."/>
            <person name="Shao Z."/>
        </authorList>
    </citation>
    <scope>NUCLEOTIDE SEQUENCE [LARGE SCALE GENOMIC DNA]</scope>
    <source>
        <strain evidence="2">DSM 16502 / CGMCC 1.3690 / B-5</strain>
    </source>
</reference>
<dbReference type="AlphaFoldDB" id="K0CIR6"/>
<dbReference type="HOGENOM" id="CLU_1902238_0_0_6"/>
<dbReference type="Proteomes" id="UP000006286">
    <property type="component" value="Chromosome"/>
</dbReference>
<gene>
    <name evidence="1" type="ordered locus">B5T_03204</name>
</gene>
<accession>K0CIR6</accession>
<proteinExistence type="predicted"/>
<keyword evidence="2" id="KW-1185">Reference proteome</keyword>
<protein>
    <submittedName>
        <fullName evidence="1">Uncharacterized protein</fullName>
    </submittedName>
</protein>
<evidence type="ECO:0000313" key="2">
    <source>
        <dbReference type="Proteomes" id="UP000006286"/>
    </source>
</evidence>
<dbReference type="STRING" id="930169.B5T_03204"/>
<dbReference type="KEGG" id="adi:B5T_03204"/>
<sequence length="133" mass="14832">MGRDLTQSMPPGQPGTRRRRSMRISLLENGWFSVIIRGLIGTALAQAPVLGSRRALVRIQSCLANIPVLRFDARRRGCPGVAAWHTMSRYPSKRARFASFRFTKWRFTTLSVEARDASSVPTSISKSRPAKCG</sequence>
<name>K0CIR6_ALCDB</name>
<organism evidence="1 2">
    <name type="scientific">Alcanivorax dieselolei (strain DSM 16502 / CGMCC 1.3690 / MCCC 1A00001 / B-5)</name>
    <name type="common">Alloalcanivorax dieselolei</name>
    <dbReference type="NCBI Taxonomy" id="930169"/>
    <lineage>
        <taxon>Bacteria</taxon>
        <taxon>Pseudomonadati</taxon>
        <taxon>Pseudomonadota</taxon>
        <taxon>Gammaproteobacteria</taxon>
        <taxon>Oceanospirillales</taxon>
        <taxon>Alcanivoracaceae</taxon>
        <taxon>Alloalcanivorax</taxon>
    </lineage>
</organism>
<dbReference type="EMBL" id="CP003466">
    <property type="protein sequence ID" value="AFT71471.1"/>
    <property type="molecule type" value="Genomic_DNA"/>
</dbReference>